<sequence>MSVFLLLTLISIFNIIIRFFNSSARFNSSLTAFVPVVLYFYLANYFKRKKIALISSFIFSLLPQTVALGRIASPVNFQVFLFLLFLICFSYIRKISVRIGLFFLWFYISFLTFRGFWFYHSYPQNSVYKLMENIFNLTSFNLLFFNNVTYYWGGVRENGILYIALLPFFLIGLFTLIRSKTTNIISVTAVIFILTVMSPSYPESKEIFMAFPMLSAVTGRGFYELWHRNNLLNRLFTGFLILFLIYETAQFLHYYFIHFPLE</sequence>
<comment type="caution">
    <text evidence="2">The sequence shown here is derived from an EMBL/GenBank/DDBJ whole genome shotgun (WGS) entry which is preliminary data.</text>
</comment>
<feature type="transmembrane region" description="Helical" evidence="1">
    <location>
        <begin position="28"/>
        <end position="46"/>
    </location>
</feature>
<evidence type="ECO:0000256" key="1">
    <source>
        <dbReference type="SAM" id="Phobius"/>
    </source>
</evidence>
<name>A0A1F5Z254_9BACT</name>
<feature type="transmembrane region" description="Helical" evidence="1">
    <location>
        <begin position="75"/>
        <end position="92"/>
    </location>
</feature>
<keyword evidence="1" id="KW-0472">Membrane</keyword>
<accession>A0A1F5Z254</accession>
<dbReference type="EMBL" id="MFJF01000015">
    <property type="protein sequence ID" value="OGG06433.1"/>
    <property type="molecule type" value="Genomic_DNA"/>
</dbReference>
<evidence type="ECO:0000313" key="2">
    <source>
        <dbReference type="EMBL" id="OGG06433.1"/>
    </source>
</evidence>
<dbReference type="AlphaFoldDB" id="A0A1F5Z254"/>
<evidence type="ECO:0008006" key="4">
    <source>
        <dbReference type="Google" id="ProtNLM"/>
    </source>
</evidence>
<keyword evidence="1" id="KW-1133">Transmembrane helix</keyword>
<dbReference type="Proteomes" id="UP000177354">
    <property type="component" value="Unassembled WGS sequence"/>
</dbReference>
<reference evidence="2 3" key="1">
    <citation type="journal article" date="2016" name="Nat. Commun.">
        <title>Thousands of microbial genomes shed light on interconnected biogeochemical processes in an aquifer system.</title>
        <authorList>
            <person name="Anantharaman K."/>
            <person name="Brown C.T."/>
            <person name="Hug L.A."/>
            <person name="Sharon I."/>
            <person name="Castelle C.J."/>
            <person name="Probst A.J."/>
            <person name="Thomas B.C."/>
            <person name="Singh A."/>
            <person name="Wilkins M.J."/>
            <person name="Karaoz U."/>
            <person name="Brodie E.L."/>
            <person name="Williams K.H."/>
            <person name="Hubbard S.S."/>
            <person name="Banfield J.F."/>
        </authorList>
    </citation>
    <scope>NUCLEOTIDE SEQUENCE [LARGE SCALE GENOMIC DNA]</scope>
</reference>
<evidence type="ECO:0000313" key="3">
    <source>
        <dbReference type="Proteomes" id="UP000177354"/>
    </source>
</evidence>
<organism evidence="2 3">
    <name type="scientific">Candidatus Gottesmanbacteria bacterium RIFCSPHIGHO2_01_FULL_40_15</name>
    <dbReference type="NCBI Taxonomy" id="1798376"/>
    <lineage>
        <taxon>Bacteria</taxon>
        <taxon>Candidatus Gottesmaniibacteriota</taxon>
    </lineage>
</organism>
<feature type="transmembrane region" description="Helical" evidence="1">
    <location>
        <begin position="184"/>
        <end position="201"/>
    </location>
</feature>
<gene>
    <name evidence="2" type="ORF">A2777_05640</name>
</gene>
<feature type="transmembrane region" description="Helical" evidence="1">
    <location>
        <begin position="51"/>
        <end position="69"/>
    </location>
</feature>
<protein>
    <recommendedName>
        <fullName evidence="4">Glycosyltransferase RgtA/B/C/D-like domain-containing protein</fullName>
    </recommendedName>
</protein>
<keyword evidence="1" id="KW-0812">Transmembrane</keyword>
<feature type="transmembrane region" description="Helical" evidence="1">
    <location>
        <begin position="207"/>
        <end position="223"/>
    </location>
</feature>
<feature type="transmembrane region" description="Helical" evidence="1">
    <location>
        <begin position="235"/>
        <end position="257"/>
    </location>
</feature>
<feature type="transmembrane region" description="Helical" evidence="1">
    <location>
        <begin position="159"/>
        <end position="177"/>
    </location>
</feature>
<proteinExistence type="predicted"/>
<feature type="transmembrane region" description="Helical" evidence="1">
    <location>
        <begin position="99"/>
        <end position="119"/>
    </location>
</feature>